<reference evidence="5" key="1">
    <citation type="submission" date="2018-02" db="EMBL/GenBank/DDBJ databases">
        <title>Genome sequence of Desulfocucumis palustris strain NAW-5.</title>
        <authorList>
            <person name="Watanabe M."/>
            <person name="Kojima H."/>
            <person name="Fukui M."/>
        </authorList>
    </citation>
    <scope>NUCLEOTIDE SEQUENCE [LARGE SCALE GENOMIC DNA]</scope>
    <source>
        <strain evidence="5">NAW-5</strain>
    </source>
</reference>
<dbReference type="PROSITE" id="PS00806">
    <property type="entry name" value="ALDOLASE_CLASS_II_2"/>
    <property type="match status" value="1"/>
</dbReference>
<feature type="binding site" evidence="3">
    <location>
        <position position="134"/>
    </location>
    <ligand>
        <name>Zn(2+)</name>
        <dbReference type="ChEBI" id="CHEBI:29105"/>
        <label>2</label>
    </ligand>
</feature>
<dbReference type="Gene3D" id="3.20.20.70">
    <property type="entry name" value="Aldolase class I"/>
    <property type="match status" value="1"/>
</dbReference>
<keyword evidence="3" id="KW-0862">Zinc</keyword>
<dbReference type="GO" id="GO:0005975">
    <property type="term" value="P:carbohydrate metabolic process"/>
    <property type="evidence" value="ECO:0007669"/>
    <property type="project" value="InterPro"/>
</dbReference>
<dbReference type="GO" id="GO:0008270">
    <property type="term" value="F:zinc ion binding"/>
    <property type="evidence" value="ECO:0007669"/>
    <property type="project" value="InterPro"/>
</dbReference>
<accession>A0A2L2XJ23</accession>
<dbReference type="AlphaFoldDB" id="A0A2L2XJ23"/>
<dbReference type="Pfam" id="PF01116">
    <property type="entry name" value="F_bP_aldolase"/>
    <property type="match status" value="1"/>
</dbReference>
<keyword evidence="5" id="KW-1185">Reference proteome</keyword>
<evidence type="ECO:0000256" key="3">
    <source>
        <dbReference type="PIRSR" id="PIRSR001359-3"/>
    </source>
</evidence>
<comment type="cofactor">
    <cofactor evidence="3">
        <name>Zn(2+)</name>
        <dbReference type="ChEBI" id="CHEBI:29105"/>
    </cofactor>
    <text evidence="3">Binds 2 Zn(2+) ions per subunit. One is catalytic and the other provides a structural contribution.</text>
</comment>
<feature type="binding site" evidence="3">
    <location>
        <position position="180"/>
    </location>
    <ligand>
        <name>Zn(2+)</name>
        <dbReference type="ChEBI" id="CHEBI:29105"/>
        <label>1</label>
        <note>catalytic</note>
    </ligand>
</feature>
<dbReference type="Proteomes" id="UP000239549">
    <property type="component" value="Unassembled WGS sequence"/>
</dbReference>
<dbReference type="InterPro" id="IPR000771">
    <property type="entry name" value="FBA_II"/>
</dbReference>
<evidence type="ECO:0000313" key="4">
    <source>
        <dbReference type="EMBL" id="GBF34266.1"/>
    </source>
</evidence>
<protein>
    <submittedName>
        <fullName evidence="4">Fructose-bisphosphate aldolase class II</fullName>
    </submittedName>
</protein>
<feature type="binding site" evidence="2">
    <location>
        <begin position="209"/>
        <end position="211"/>
    </location>
    <ligand>
        <name>dihydroxyacetone phosphate</name>
        <dbReference type="ChEBI" id="CHEBI:57642"/>
    </ligand>
</feature>
<dbReference type="RefSeq" id="WP_104372545.1">
    <property type="nucleotide sequence ID" value="NZ_BFAV01000130.1"/>
</dbReference>
<evidence type="ECO:0000313" key="5">
    <source>
        <dbReference type="Proteomes" id="UP000239549"/>
    </source>
</evidence>
<feature type="binding site" evidence="3">
    <location>
        <position position="83"/>
    </location>
    <ligand>
        <name>Zn(2+)</name>
        <dbReference type="ChEBI" id="CHEBI:29105"/>
        <label>1</label>
        <note>catalytic</note>
    </ligand>
</feature>
<proteinExistence type="predicted"/>
<dbReference type="InterPro" id="IPR050246">
    <property type="entry name" value="Class_II_FBP_aldolase"/>
</dbReference>
<comment type="caution">
    <text evidence="4">The sequence shown here is derived from an EMBL/GenBank/DDBJ whole genome shotgun (WGS) entry which is preliminary data.</text>
</comment>
<dbReference type="PIRSF" id="PIRSF001359">
    <property type="entry name" value="F_bP_aldolase_II"/>
    <property type="match status" value="1"/>
</dbReference>
<feature type="binding site" evidence="2">
    <location>
        <begin position="230"/>
        <end position="233"/>
    </location>
    <ligand>
        <name>dihydroxyacetone phosphate</name>
        <dbReference type="ChEBI" id="CHEBI:57642"/>
    </ligand>
</feature>
<feature type="binding site" evidence="3">
    <location>
        <position position="104"/>
    </location>
    <ligand>
        <name>Zn(2+)</name>
        <dbReference type="ChEBI" id="CHEBI:29105"/>
        <label>2</label>
    </ligand>
</feature>
<evidence type="ECO:0000256" key="2">
    <source>
        <dbReference type="PIRSR" id="PIRSR001359-2"/>
    </source>
</evidence>
<sequence>MELVSSTQMLEDARKYKYGVAAINFHSLEMLQPIVGAAEECRAPIILQTTEGTVRHLGLEYIVALVRVAAAKSKIPMALHLDHCRDFNVIVRAVRAGYTSVMIDASLDSFEDNVRKTKEVVRMARAVNVNVEAEIGKVGGVEDELAVDEKDAFLADPGECEEFVRRTGVSTLAPAVGTAHGMYKGLPGIDYPRIREIASRVNIPLVLHGGSGIPDEQLKLCVASGMAKINVATEIRNTFTDAVRQFFTEQPQQKDPRYYMAYAREAVQNLVKKKINICGGPEARAQYQ</sequence>
<gene>
    <name evidence="4" type="ORF">DCCM_3378</name>
</gene>
<feature type="active site" description="Proton donor" evidence="1">
    <location>
        <position position="82"/>
    </location>
</feature>
<organism evidence="4 5">
    <name type="scientific">Desulfocucumis palustris</name>
    <dbReference type="NCBI Taxonomy" id="1898651"/>
    <lineage>
        <taxon>Bacteria</taxon>
        <taxon>Bacillati</taxon>
        <taxon>Bacillota</taxon>
        <taxon>Clostridia</taxon>
        <taxon>Eubacteriales</taxon>
        <taxon>Desulfocucumaceae</taxon>
        <taxon>Desulfocucumis</taxon>
    </lineage>
</organism>
<feature type="binding site" evidence="3">
    <location>
        <position position="208"/>
    </location>
    <ligand>
        <name>Zn(2+)</name>
        <dbReference type="ChEBI" id="CHEBI:29105"/>
        <label>1</label>
        <note>catalytic</note>
    </ligand>
</feature>
<name>A0A2L2XJ23_9FIRM</name>
<dbReference type="GO" id="GO:0016832">
    <property type="term" value="F:aldehyde-lyase activity"/>
    <property type="evidence" value="ECO:0007669"/>
    <property type="project" value="InterPro"/>
</dbReference>
<evidence type="ECO:0000256" key="1">
    <source>
        <dbReference type="PIRSR" id="PIRSR001359-1"/>
    </source>
</evidence>
<feature type="binding site" evidence="2">
    <location>
        <position position="181"/>
    </location>
    <ligand>
        <name>dihydroxyacetone phosphate</name>
        <dbReference type="ChEBI" id="CHEBI:57642"/>
    </ligand>
</feature>
<dbReference type="NCBIfam" id="TIGR00167">
    <property type="entry name" value="cbbA"/>
    <property type="match status" value="1"/>
</dbReference>
<dbReference type="OrthoDB" id="9803995at2"/>
<dbReference type="CDD" id="cd00947">
    <property type="entry name" value="TBP_aldolase_IIB"/>
    <property type="match status" value="1"/>
</dbReference>
<dbReference type="EMBL" id="BFAV01000130">
    <property type="protein sequence ID" value="GBF34266.1"/>
    <property type="molecule type" value="Genomic_DNA"/>
</dbReference>
<dbReference type="PANTHER" id="PTHR30304">
    <property type="entry name" value="D-TAGATOSE-1,6-BISPHOSPHATE ALDOLASE"/>
    <property type="match status" value="1"/>
</dbReference>
<dbReference type="SUPFAM" id="SSF51569">
    <property type="entry name" value="Aldolase"/>
    <property type="match status" value="1"/>
</dbReference>
<keyword evidence="3" id="KW-0479">Metal-binding</keyword>
<dbReference type="PANTHER" id="PTHR30304:SF0">
    <property type="entry name" value="D-TAGATOSE-1,6-BISPHOSPHATE ALDOLASE SUBUNIT GATY-RELATED"/>
    <property type="match status" value="1"/>
</dbReference>
<dbReference type="InterPro" id="IPR013785">
    <property type="entry name" value="Aldolase_TIM"/>
</dbReference>